<accession>A0AAX1N738</accession>
<evidence type="ECO:0000313" key="2">
    <source>
        <dbReference type="EMBL" id="QWG03384.1"/>
    </source>
</evidence>
<organism evidence="2 3">
    <name type="scientific">Flammeovirga yaeyamensis</name>
    <dbReference type="NCBI Taxonomy" id="367791"/>
    <lineage>
        <taxon>Bacteria</taxon>
        <taxon>Pseudomonadati</taxon>
        <taxon>Bacteroidota</taxon>
        <taxon>Cytophagia</taxon>
        <taxon>Cytophagales</taxon>
        <taxon>Flammeovirgaceae</taxon>
        <taxon>Flammeovirga</taxon>
    </lineage>
</organism>
<reference evidence="2 3" key="1">
    <citation type="submission" date="2021-05" db="EMBL/GenBank/DDBJ databases">
        <title>Comparative genomic studies on the polysaccharide-degrading batcterial strains of the Flammeovirga genus.</title>
        <authorList>
            <person name="Zewei F."/>
            <person name="Zheng Z."/>
            <person name="Yu L."/>
            <person name="Ruyue G."/>
            <person name="Yanhong M."/>
            <person name="Yuanyuan C."/>
            <person name="Jingyan G."/>
            <person name="Wenjun H."/>
        </authorList>
    </citation>
    <scope>NUCLEOTIDE SEQUENCE [LARGE SCALE GENOMIC DNA]</scope>
    <source>
        <strain evidence="2 3">NBRC:100898</strain>
    </source>
</reference>
<proteinExistence type="predicted"/>
<gene>
    <name evidence="2" type="ORF">KMW28_07310</name>
</gene>
<feature type="coiled-coil region" evidence="1">
    <location>
        <begin position="74"/>
        <end position="108"/>
    </location>
</feature>
<evidence type="ECO:0000313" key="3">
    <source>
        <dbReference type="Proteomes" id="UP000678679"/>
    </source>
</evidence>
<sequence length="310" mass="35294">MNSASFFSSISSRRKIVIGLVITLLTLNLVQLFLRSGDEKRLNDRVQSKNIELVLTYAKLDSISTELNKQIQILTLLNEDVTSLENVRDSLEREKKELRSTQLMQEKRYHTIKSKVGVYENLLRQKDEHISYMKKANDSLKMVNSSLVKESSDLKNKIDVLENHQGELEKELDEAKKLNAFDFNCYAVDQKGKQIIGDSFDANNISAISIDFKLAKNVLLPSEQKTVYLCLVDPDGATIYNATEESKYFTLADTKENLFFTTKTNYNFDSNLGANVSISYQNNSFLNKGNYKALVYTGGYLLGETKFTIH</sequence>
<dbReference type="Proteomes" id="UP000678679">
    <property type="component" value="Chromosome 1"/>
</dbReference>
<evidence type="ECO:0000256" key="1">
    <source>
        <dbReference type="SAM" id="Coils"/>
    </source>
</evidence>
<dbReference type="EMBL" id="CP076132">
    <property type="protein sequence ID" value="QWG03384.1"/>
    <property type="molecule type" value="Genomic_DNA"/>
</dbReference>
<dbReference type="RefSeq" id="WP_169663967.1">
    <property type="nucleotide sequence ID" value="NZ_CP076132.1"/>
</dbReference>
<protein>
    <submittedName>
        <fullName evidence="2">Uncharacterized protein</fullName>
    </submittedName>
</protein>
<dbReference type="AlphaFoldDB" id="A0AAX1N738"/>
<dbReference type="KEGG" id="fya:KMW28_07310"/>
<name>A0AAX1N738_9BACT</name>
<feature type="coiled-coil region" evidence="1">
    <location>
        <begin position="144"/>
        <end position="181"/>
    </location>
</feature>
<keyword evidence="1" id="KW-0175">Coiled coil</keyword>
<keyword evidence="3" id="KW-1185">Reference proteome</keyword>